<feature type="signal peptide" evidence="1">
    <location>
        <begin position="1"/>
        <end position="24"/>
    </location>
</feature>
<dbReference type="Pfam" id="PF13098">
    <property type="entry name" value="Thioredoxin_2"/>
    <property type="match status" value="1"/>
</dbReference>
<feature type="chain" id="PRO_5045245951" evidence="1">
    <location>
        <begin position="25"/>
        <end position="266"/>
    </location>
</feature>
<reference evidence="3 4" key="1">
    <citation type="submission" date="2015-11" db="EMBL/GenBank/DDBJ databases">
        <authorList>
            <person name="Lin W."/>
        </authorList>
    </citation>
    <scope>NUCLEOTIDE SEQUENCE [LARGE SCALE GENOMIC DNA]</scope>
    <source>
        <strain evidence="3 4">HCH-1</strain>
    </source>
</reference>
<comment type="caution">
    <text evidence="3">The sequence shown here is derived from an EMBL/GenBank/DDBJ whole genome shotgun (WGS) entry which is preliminary data.</text>
</comment>
<dbReference type="InterPro" id="IPR051470">
    <property type="entry name" value="Thiol:disulfide_interchange"/>
</dbReference>
<proteinExistence type="predicted"/>
<organism evidence="3 4">
    <name type="scientific">Candidatus Magnetominusculus xianensis</name>
    <dbReference type="NCBI Taxonomy" id="1748249"/>
    <lineage>
        <taxon>Bacteria</taxon>
        <taxon>Pseudomonadati</taxon>
        <taxon>Nitrospirota</taxon>
        <taxon>Nitrospiria</taxon>
        <taxon>Nitrospirales</taxon>
        <taxon>Nitrospiraceae</taxon>
        <taxon>Candidatus Magnetominusculus</taxon>
    </lineage>
</organism>
<dbReference type="PROSITE" id="PS51352">
    <property type="entry name" value="THIOREDOXIN_2"/>
    <property type="match status" value="1"/>
</dbReference>
<evidence type="ECO:0000256" key="1">
    <source>
        <dbReference type="SAM" id="SignalP"/>
    </source>
</evidence>
<sequence length="266" mass="29326">MIYSVMRKIMSVFLVLAAATIILAANAAAMNGCDSNCISCHKLDKHEAAEIIRELNPGLTVESVQISPSRGLWEIAVKSKAEPKGEKAIWYLDFSKGNIIIGKLIGLKTKENLTEKRNIELNKVDYSSIPIKDALLLGEKSAKHKVIIFTDPDCPYCKRLHDELKKIVAKRTDTAFYILLYPITKLHPEALKKSKSVMCAKSLQLLDDAFDKKPLPEPTCNAKSVDDNIKIAEGLGLSGTPALVFPDGVLIRGAMPAEEILRLLDK</sequence>
<keyword evidence="4" id="KW-1185">Reference proteome</keyword>
<evidence type="ECO:0000313" key="4">
    <source>
        <dbReference type="Proteomes" id="UP000060487"/>
    </source>
</evidence>
<accession>A0ABR5SES8</accession>
<dbReference type="EMBL" id="LNQR01000066">
    <property type="protein sequence ID" value="KWT85026.1"/>
    <property type="molecule type" value="Genomic_DNA"/>
</dbReference>
<dbReference type="InterPro" id="IPR033954">
    <property type="entry name" value="DiS-bond_Isoase_DsbC/G"/>
</dbReference>
<dbReference type="InterPro" id="IPR018950">
    <property type="entry name" value="DiS-bond_isomerase_DsbC/G_N"/>
</dbReference>
<dbReference type="PANTHER" id="PTHR35272">
    <property type="entry name" value="THIOL:DISULFIDE INTERCHANGE PROTEIN DSBC-RELATED"/>
    <property type="match status" value="1"/>
</dbReference>
<gene>
    <name evidence="3" type="ORF">ASN18_1844</name>
</gene>
<dbReference type="Gene3D" id="3.40.30.10">
    <property type="entry name" value="Glutaredoxin"/>
    <property type="match status" value="1"/>
</dbReference>
<dbReference type="SUPFAM" id="SSF52833">
    <property type="entry name" value="Thioredoxin-like"/>
    <property type="match status" value="1"/>
</dbReference>
<dbReference type="InterPro" id="IPR036249">
    <property type="entry name" value="Thioredoxin-like_sf"/>
</dbReference>
<evidence type="ECO:0000259" key="2">
    <source>
        <dbReference type="PROSITE" id="PS51352"/>
    </source>
</evidence>
<evidence type="ECO:0000313" key="3">
    <source>
        <dbReference type="EMBL" id="KWT85026.1"/>
    </source>
</evidence>
<dbReference type="Pfam" id="PF10411">
    <property type="entry name" value="DsbC_N"/>
    <property type="match status" value="1"/>
</dbReference>
<dbReference type="PANTHER" id="PTHR35272:SF3">
    <property type="entry name" value="THIOL:DISULFIDE INTERCHANGE PROTEIN DSBC"/>
    <property type="match status" value="1"/>
</dbReference>
<feature type="domain" description="Thioredoxin" evidence="2">
    <location>
        <begin position="110"/>
        <end position="266"/>
    </location>
</feature>
<name>A0ABR5SES8_9BACT</name>
<protein>
    <submittedName>
        <fullName evidence="3">Thiol:disulfide interchange protein DsbC</fullName>
    </submittedName>
</protein>
<dbReference type="CDD" id="cd03020">
    <property type="entry name" value="DsbA_DsbC_DsbG"/>
    <property type="match status" value="1"/>
</dbReference>
<dbReference type="InterPro" id="IPR012336">
    <property type="entry name" value="Thioredoxin-like_fold"/>
</dbReference>
<dbReference type="Proteomes" id="UP000060487">
    <property type="component" value="Unassembled WGS sequence"/>
</dbReference>
<keyword evidence="1" id="KW-0732">Signal</keyword>
<dbReference type="InterPro" id="IPR013766">
    <property type="entry name" value="Thioredoxin_domain"/>
</dbReference>